<sequence length="145" mass="15949">MSALPISEQERADALALSALLRASLRTLGTWSQGLSLLAVVVGVAWPPPSLAGAGLWALVLLCGLMERYLAFRLALDERLFHQLGHGHMPSLQALDTSLARLRLRQSVLPERLWSDRLRGTRHLLQRHLALVLLQTAAALASLFF</sequence>
<dbReference type="Proteomes" id="UP001152876">
    <property type="component" value="Unassembled WGS sequence"/>
</dbReference>
<dbReference type="EMBL" id="AOGK01000039">
    <property type="protein sequence ID" value="MDG5978414.1"/>
    <property type="molecule type" value="Genomic_DNA"/>
</dbReference>
<dbReference type="OrthoDB" id="8688589at2"/>
<comment type="caution">
    <text evidence="1">The sequence shown here is derived from an EMBL/GenBank/DDBJ whole genome shotgun (WGS) entry which is preliminary data.</text>
</comment>
<name>A0A9X4NY46_9BURK</name>
<keyword evidence="2" id="KW-1185">Reference proteome</keyword>
<evidence type="ECO:0000313" key="2">
    <source>
        <dbReference type="Proteomes" id="UP001152876"/>
    </source>
</evidence>
<gene>
    <name evidence="1" type="ORF">H010_24397</name>
</gene>
<reference evidence="1" key="1">
    <citation type="submission" date="2013-01" db="EMBL/GenBank/DDBJ databases">
        <title>Genome draft of Hydrogenophaga taeniospiralis 2K1.</title>
        <authorList>
            <person name="Gomila M."/>
            <person name="Lalucat J."/>
        </authorList>
    </citation>
    <scope>NUCLEOTIDE SEQUENCE</scope>
    <source>
        <strain evidence="1">CCUG 15921</strain>
    </source>
</reference>
<dbReference type="AlphaFoldDB" id="A0A9X4NY46"/>
<accession>A0A9X4NY46</accession>
<dbReference type="RefSeq" id="WP_068174876.1">
    <property type="nucleotide sequence ID" value="NZ_AOGK01000039.1"/>
</dbReference>
<organism evidence="1 2">
    <name type="scientific">Hydrogenophaga taeniospiralis CCUG 15921</name>
    <dbReference type="NCBI Taxonomy" id="1281780"/>
    <lineage>
        <taxon>Bacteria</taxon>
        <taxon>Pseudomonadati</taxon>
        <taxon>Pseudomonadota</taxon>
        <taxon>Betaproteobacteria</taxon>
        <taxon>Burkholderiales</taxon>
        <taxon>Comamonadaceae</taxon>
        <taxon>Hydrogenophaga</taxon>
    </lineage>
</organism>
<evidence type="ECO:0000313" key="1">
    <source>
        <dbReference type="EMBL" id="MDG5978414.1"/>
    </source>
</evidence>
<protein>
    <submittedName>
        <fullName evidence="1">Uncharacterized protein</fullName>
    </submittedName>
</protein>
<proteinExistence type="predicted"/>